<dbReference type="Proteomes" id="UP000027997">
    <property type="component" value="Unassembled WGS sequence"/>
</dbReference>
<reference evidence="2 3" key="1">
    <citation type="submission" date="2014-06" db="EMBL/GenBank/DDBJ databases">
        <title>Whole Genome Sequences of Three Symbiotic Endozoicomonas Bacteria.</title>
        <authorList>
            <person name="Neave M.J."/>
            <person name="Apprill A."/>
            <person name="Voolstra C.R."/>
        </authorList>
    </citation>
    <scope>NUCLEOTIDE SEQUENCE [LARGE SCALE GENOMIC DNA]</scope>
    <source>
        <strain evidence="2 3">DSM 22380</strain>
    </source>
</reference>
<dbReference type="InterPro" id="IPR032710">
    <property type="entry name" value="NTF2-like_dom_sf"/>
</dbReference>
<feature type="domain" description="SnoaL-like" evidence="1">
    <location>
        <begin position="14"/>
        <end position="113"/>
    </location>
</feature>
<evidence type="ECO:0000313" key="2">
    <source>
        <dbReference type="EMBL" id="KEI71034.1"/>
    </source>
</evidence>
<dbReference type="EMBL" id="JOJP01000001">
    <property type="protein sequence ID" value="KEI71034.1"/>
    <property type="molecule type" value="Genomic_DNA"/>
</dbReference>
<dbReference type="InterPro" id="IPR037401">
    <property type="entry name" value="SnoaL-like"/>
</dbReference>
<dbReference type="SUPFAM" id="SSF54427">
    <property type="entry name" value="NTF2-like"/>
    <property type="match status" value="1"/>
</dbReference>
<name>A0A081KA58_9GAMM</name>
<dbReference type="Gene3D" id="3.10.450.50">
    <property type="match status" value="1"/>
</dbReference>
<keyword evidence="3" id="KW-1185">Reference proteome</keyword>
<dbReference type="AlphaFoldDB" id="A0A081KA58"/>
<dbReference type="Pfam" id="PF12680">
    <property type="entry name" value="SnoaL_2"/>
    <property type="match status" value="1"/>
</dbReference>
<accession>A0A081KA58</accession>
<evidence type="ECO:0000259" key="1">
    <source>
        <dbReference type="Pfam" id="PF12680"/>
    </source>
</evidence>
<keyword evidence="2" id="KW-0413">Isomerase</keyword>
<sequence>MISTSTIREKMELYVQLVNKRDIKAILELYAADATVEDPVGVEPLQGIEAISRFYREGLGQSEASAEQTGDVRTTISGEGAIPFQVKVTFEGRPCVITVIDVMQFNDDGKITSMKAYWSQDNLEVLA</sequence>
<dbReference type="RefSeq" id="WP_020585078.1">
    <property type="nucleotide sequence ID" value="NZ_JOJP01000001.1"/>
</dbReference>
<protein>
    <submittedName>
        <fullName evidence="2">Steroid delta-isomerase</fullName>
    </submittedName>
</protein>
<proteinExistence type="predicted"/>
<gene>
    <name evidence="2" type="ORF">GV64_10005</name>
</gene>
<dbReference type="STRING" id="305900.GV64_10005"/>
<comment type="caution">
    <text evidence="2">The sequence shown here is derived from an EMBL/GenBank/DDBJ whole genome shotgun (WGS) entry which is preliminary data.</text>
</comment>
<evidence type="ECO:0000313" key="3">
    <source>
        <dbReference type="Proteomes" id="UP000027997"/>
    </source>
</evidence>
<organism evidence="2 3">
    <name type="scientific">Endozoicomonas elysicola</name>
    <dbReference type="NCBI Taxonomy" id="305900"/>
    <lineage>
        <taxon>Bacteria</taxon>
        <taxon>Pseudomonadati</taxon>
        <taxon>Pseudomonadota</taxon>
        <taxon>Gammaproteobacteria</taxon>
        <taxon>Oceanospirillales</taxon>
        <taxon>Endozoicomonadaceae</taxon>
        <taxon>Endozoicomonas</taxon>
    </lineage>
</organism>
<dbReference type="eggNOG" id="COG3631">
    <property type="taxonomic scope" value="Bacteria"/>
</dbReference>
<dbReference type="GO" id="GO:0016853">
    <property type="term" value="F:isomerase activity"/>
    <property type="evidence" value="ECO:0007669"/>
    <property type="project" value="UniProtKB-KW"/>
</dbReference>